<keyword evidence="3" id="KW-1185">Reference proteome</keyword>
<dbReference type="PANTHER" id="PTHR47939:SF13">
    <property type="entry name" value="OS03G0201400 PROTEIN"/>
    <property type="match status" value="1"/>
</dbReference>
<keyword evidence="1" id="KW-0677">Repeat</keyword>
<dbReference type="PANTHER" id="PTHR47939">
    <property type="entry name" value="MEMBRANE-ASSOCIATED SALT-INDUCIBLE PROTEIN-LIKE"/>
    <property type="match status" value="1"/>
</dbReference>
<proteinExistence type="predicted"/>
<dbReference type="InterPro" id="IPR050667">
    <property type="entry name" value="PPR-containing_protein"/>
</dbReference>
<sequence length="767" mass="87466">MFLCRRILLQIEFGRFPRLPLLRRNISLTAGRSQNVPVQRTEGLQTTSKLFDTLFSLPAKRTDKMEVNERLRHFQAYKQLRMLDRQSLARLPLNSYFALLTQATYHRQSDLSNQLVADMLECAPQDQLQLTLLRILSSHAVPLLRPRTILLLLQRLADFPGALDRLSLPAVTVLAHTFAEALPDPADESLLELIYPILLTQLQGLRPPKDDAILTYKPPDIIHASFMFVDKLLQLSQAQRAYEIFQFLVNSGNVPSETLHTIPGLEDFESIMRSSLVRASMHWYWRPLAERFLTPLLKPTSNPGPHTLTLTKDTLYGCLNEPSIPDLVACRSLISKIHPFSPVPNAVIREYYLAAYSIDASEEAYALYAFTQSPDVLKTHLYATPRADALAWLVRHLLNMNSHLAQDLVQQILDRNILIPVEYRPSIVRQLAERGHAGLARALYERFSVGKDRLSFVQNPSMYLRMVSAFNHLVQKDDRFLDEAEQGRDDENEENEDSTLEAVRQRRDDCRWFLGVVMSQFAHAHPPIHECSHQVITTQARAFFIIGEFFRGFETVKALLERKEMPDVYDINVTLTVMAQHDPRTALQIVRRMVDKGLQPDHVTFGTIMHHALAHGDVELVNEMVQRVRELGAALSYKSIVSLIRGSIAFDAGSPPSDSAQASKLQSAFQIIQSITRSSVVYNPHLGKFLVRACLGAEDPTMAFRFWELLIKDKARQDDIEHIQIRKEITRALGQHRAQKWIKDMHARAMIAQLRMGEVFSGSDDIR</sequence>
<protein>
    <submittedName>
        <fullName evidence="2">Golgi reassembly stacking protein 2</fullName>
    </submittedName>
</protein>
<evidence type="ECO:0000256" key="1">
    <source>
        <dbReference type="ARBA" id="ARBA00022737"/>
    </source>
</evidence>
<reference evidence="2 3" key="1">
    <citation type="journal article" date="2024" name="J Genomics">
        <title>Draft genome sequencing and assembly of Favolaschia claudopus CIRM-BRFM 2984 isolated from oak limbs.</title>
        <authorList>
            <person name="Navarro D."/>
            <person name="Drula E."/>
            <person name="Chaduli D."/>
            <person name="Cazenave R."/>
            <person name="Ahrendt S."/>
            <person name="Wang J."/>
            <person name="Lipzen A."/>
            <person name="Daum C."/>
            <person name="Barry K."/>
            <person name="Grigoriev I.V."/>
            <person name="Favel A."/>
            <person name="Rosso M.N."/>
            <person name="Martin F."/>
        </authorList>
    </citation>
    <scope>NUCLEOTIDE SEQUENCE [LARGE SCALE GENOMIC DNA]</scope>
    <source>
        <strain evidence="2 3">CIRM-BRFM 2984</strain>
    </source>
</reference>
<dbReference type="Proteomes" id="UP001362999">
    <property type="component" value="Unassembled WGS sequence"/>
</dbReference>
<name>A0AAW0DCA1_9AGAR</name>
<accession>A0AAW0DCA1</accession>
<dbReference type="AlphaFoldDB" id="A0AAW0DCA1"/>
<evidence type="ECO:0000313" key="2">
    <source>
        <dbReference type="EMBL" id="KAK7048241.1"/>
    </source>
</evidence>
<dbReference type="Gene3D" id="1.25.40.10">
    <property type="entry name" value="Tetratricopeptide repeat domain"/>
    <property type="match status" value="1"/>
</dbReference>
<dbReference type="Pfam" id="PF13812">
    <property type="entry name" value="PPR_3"/>
    <property type="match status" value="1"/>
</dbReference>
<dbReference type="InterPro" id="IPR011990">
    <property type="entry name" value="TPR-like_helical_dom_sf"/>
</dbReference>
<gene>
    <name evidence="2" type="ORF">R3P38DRAFT_2868183</name>
</gene>
<dbReference type="EMBL" id="JAWWNJ010000009">
    <property type="protein sequence ID" value="KAK7048241.1"/>
    <property type="molecule type" value="Genomic_DNA"/>
</dbReference>
<comment type="caution">
    <text evidence="2">The sequence shown here is derived from an EMBL/GenBank/DDBJ whole genome shotgun (WGS) entry which is preliminary data.</text>
</comment>
<evidence type="ECO:0000313" key="3">
    <source>
        <dbReference type="Proteomes" id="UP001362999"/>
    </source>
</evidence>
<dbReference type="InterPro" id="IPR002885">
    <property type="entry name" value="PPR_rpt"/>
</dbReference>
<organism evidence="2 3">
    <name type="scientific">Favolaschia claudopus</name>
    <dbReference type="NCBI Taxonomy" id="2862362"/>
    <lineage>
        <taxon>Eukaryota</taxon>
        <taxon>Fungi</taxon>
        <taxon>Dikarya</taxon>
        <taxon>Basidiomycota</taxon>
        <taxon>Agaricomycotina</taxon>
        <taxon>Agaricomycetes</taxon>
        <taxon>Agaricomycetidae</taxon>
        <taxon>Agaricales</taxon>
        <taxon>Marasmiineae</taxon>
        <taxon>Mycenaceae</taxon>
        <taxon>Favolaschia</taxon>
    </lineage>
</organism>